<proteinExistence type="predicted"/>
<accession>A0ABV9Y7U7</accession>
<dbReference type="Proteomes" id="UP001595833">
    <property type="component" value="Unassembled WGS sequence"/>
</dbReference>
<comment type="caution">
    <text evidence="3">The sequence shown here is derived from an EMBL/GenBank/DDBJ whole genome shotgun (WGS) entry which is preliminary data.</text>
</comment>
<keyword evidence="1 3" id="KW-0560">Oxidoreductase</keyword>
<organism evidence="3 4">
    <name type="scientific">Saccharothrix xinjiangensis</name>
    <dbReference type="NCBI Taxonomy" id="204798"/>
    <lineage>
        <taxon>Bacteria</taxon>
        <taxon>Bacillati</taxon>
        <taxon>Actinomycetota</taxon>
        <taxon>Actinomycetes</taxon>
        <taxon>Pseudonocardiales</taxon>
        <taxon>Pseudonocardiaceae</taxon>
        <taxon>Saccharothrix</taxon>
    </lineage>
</organism>
<dbReference type="PANTHER" id="PTHR43244:SF1">
    <property type="entry name" value="5,10-METHYLENETETRAHYDROMETHANOPTERIN REDUCTASE"/>
    <property type="match status" value="1"/>
</dbReference>
<reference evidence="4" key="1">
    <citation type="journal article" date="2019" name="Int. J. Syst. Evol. Microbiol.">
        <title>The Global Catalogue of Microorganisms (GCM) 10K type strain sequencing project: providing services to taxonomists for standard genome sequencing and annotation.</title>
        <authorList>
            <consortium name="The Broad Institute Genomics Platform"/>
            <consortium name="The Broad Institute Genome Sequencing Center for Infectious Disease"/>
            <person name="Wu L."/>
            <person name="Ma J."/>
        </authorList>
    </citation>
    <scope>NUCLEOTIDE SEQUENCE [LARGE SCALE GENOMIC DNA]</scope>
    <source>
        <strain evidence="4">KCTC 12848</strain>
    </source>
</reference>
<gene>
    <name evidence="3" type="ORF">ACFPFM_34095</name>
</gene>
<evidence type="ECO:0000313" key="4">
    <source>
        <dbReference type="Proteomes" id="UP001595833"/>
    </source>
</evidence>
<dbReference type="Gene3D" id="3.20.20.30">
    <property type="entry name" value="Luciferase-like domain"/>
    <property type="match status" value="1"/>
</dbReference>
<dbReference type="GO" id="GO:0016491">
    <property type="term" value="F:oxidoreductase activity"/>
    <property type="evidence" value="ECO:0007669"/>
    <property type="project" value="UniProtKB-KW"/>
</dbReference>
<dbReference type="PANTHER" id="PTHR43244">
    <property type="match status" value="1"/>
</dbReference>
<feature type="domain" description="Luciferase-like" evidence="2">
    <location>
        <begin position="13"/>
        <end position="290"/>
    </location>
</feature>
<dbReference type="RefSeq" id="WP_344040556.1">
    <property type="nucleotide sequence ID" value="NZ_BAAAKE010000023.1"/>
</dbReference>
<dbReference type="Pfam" id="PF00296">
    <property type="entry name" value="Bac_luciferase"/>
    <property type="match status" value="1"/>
</dbReference>
<evidence type="ECO:0000313" key="3">
    <source>
        <dbReference type="EMBL" id="MFC5058770.1"/>
    </source>
</evidence>
<dbReference type="InterPro" id="IPR050564">
    <property type="entry name" value="F420-G6PD/mer"/>
</dbReference>
<dbReference type="CDD" id="cd01097">
    <property type="entry name" value="Tetrahydromethanopterin_reductase"/>
    <property type="match status" value="1"/>
</dbReference>
<dbReference type="EMBL" id="JBHSJB010000034">
    <property type="protein sequence ID" value="MFC5058770.1"/>
    <property type="molecule type" value="Genomic_DNA"/>
</dbReference>
<dbReference type="SUPFAM" id="SSF51679">
    <property type="entry name" value="Bacterial luciferase-like"/>
    <property type="match status" value="1"/>
</dbReference>
<evidence type="ECO:0000259" key="2">
    <source>
        <dbReference type="Pfam" id="PF00296"/>
    </source>
</evidence>
<protein>
    <submittedName>
        <fullName evidence="3">TIGR03557 family F420-dependent LLM class oxidoreductase</fullName>
        <ecNumber evidence="3">1.-.-.-</ecNumber>
    </submittedName>
</protein>
<dbReference type="EC" id="1.-.-.-" evidence="3"/>
<dbReference type="InterPro" id="IPR019945">
    <property type="entry name" value="F420_G6P_DH-rel"/>
</dbReference>
<dbReference type="InterPro" id="IPR011251">
    <property type="entry name" value="Luciferase-like_dom"/>
</dbReference>
<sequence length="319" mass="34442">MVSIGYFLSCEEFGPRELVRQARWAEEAGFERLWISDHYHPWNSEQGQSPFVWSVIGALSEVTSLPITTAVTCPTVRVHPAVVAQAAATAAVQCRGGFTLGVGSGEALNEHILGDAWPSAPVRQEMLEESVEVMRALWTGEQVTHRGEHYTVENARLYTLPPEPVPVYVSAFGPKAAALAARIGDGFCSTMPDKSLVDAFRSGGGGAKPAQAGFKVCHADSAEAGVKTAHRLWANEQLPGELAQLLPTPEHFEQASTLVTEEMVGSSLPVGPDVEPYVAAVRSYADAGYDEVYVQQIGPEQEEFFRFWSGSVAPALRNA</sequence>
<dbReference type="InterPro" id="IPR036661">
    <property type="entry name" value="Luciferase-like_sf"/>
</dbReference>
<keyword evidence="4" id="KW-1185">Reference proteome</keyword>
<name>A0ABV9Y7U7_9PSEU</name>
<evidence type="ECO:0000256" key="1">
    <source>
        <dbReference type="ARBA" id="ARBA00023002"/>
    </source>
</evidence>
<dbReference type="NCBIfam" id="TIGR03557">
    <property type="entry name" value="F420_G6P_family"/>
    <property type="match status" value="1"/>
</dbReference>